<dbReference type="AlphaFoldDB" id="A0A7K0DLU9"/>
<evidence type="ECO:0008006" key="5">
    <source>
        <dbReference type="Google" id="ProtNLM"/>
    </source>
</evidence>
<accession>A0A7K0DLU9</accession>
<dbReference type="PANTHER" id="PTHR30289">
    <property type="entry name" value="UNCHARACTERIZED PROTEIN YBCL-RELATED"/>
    <property type="match status" value="1"/>
</dbReference>
<evidence type="ECO:0000256" key="2">
    <source>
        <dbReference type="SAM" id="SignalP"/>
    </source>
</evidence>
<dbReference type="InterPro" id="IPR036610">
    <property type="entry name" value="PEBP-like_sf"/>
</dbReference>
<proteinExistence type="inferred from homology"/>
<evidence type="ECO:0000313" key="3">
    <source>
        <dbReference type="EMBL" id="MQY26627.1"/>
    </source>
</evidence>
<feature type="signal peptide" evidence="2">
    <location>
        <begin position="1"/>
        <end position="22"/>
    </location>
</feature>
<keyword evidence="4" id="KW-1185">Reference proteome</keyword>
<dbReference type="SUPFAM" id="SSF49777">
    <property type="entry name" value="PEBP-like"/>
    <property type="match status" value="1"/>
</dbReference>
<dbReference type="CDD" id="cd00865">
    <property type="entry name" value="PEBP_bact_arch"/>
    <property type="match status" value="1"/>
</dbReference>
<gene>
    <name evidence="3" type="ORF">NRB56_21980</name>
</gene>
<evidence type="ECO:0000256" key="1">
    <source>
        <dbReference type="ARBA" id="ARBA00007120"/>
    </source>
</evidence>
<dbReference type="InterPro" id="IPR008914">
    <property type="entry name" value="PEBP"/>
</dbReference>
<dbReference type="InterPro" id="IPR005247">
    <property type="entry name" value="YbhB_YbcL/LppC-like"/>
</dbReference>
<dbReference type="PROSITE" id="PS51257">
    <property type="entry name" value="PROKAR_LIPOPROTEIN"/>
    <property type="match status" value="1"/>
</dbReference>
<keyword evidence="2" id="KW-0732">Signal</keyword>
<evidence type="ECO:0000313" key="4">
    <source>
        <dbReference type="Proteomes" id="UP000431401"/>
    </source>
</evidence>
<dbReference type="Pfam" id="PF01161">
    <property type="entry name" value="PBP"/>
    <property type="match status" value="1"/>
</dbReference>
<feature type="chain" id="PRO_5039555325" description="YbhB/YbcL family Raf kinase inhibitor-like protein" evidence="2">
    <location>
        <begin position="23"/>
        <end position="213"/>
    </location>
</feature>
<comment type="similarity">
    <text evidence="1">Belongs to the UPF0098 family.</text>
</comment>
<comment type="caution">
    <text evidence="3">The sequence shown here is derived from an EMBL/GenBank/DDBJ whole genome shotgun (WGS) entry which is preliminary data.</text>
</comment>
<reference evidence="3 4" key="1">
    <citation type="submission" date="2019-10" db="EMBL/GenBank/DDBJ databases">
        <title>Nocardia macrotermitis sp. nov. and Nocardia aurantia sp. nov., isolated from the gut of fungus growing-termite Macrotermes natalensis.</title>
        <authorList>
            <person name="Benndorf R."/>
            <person name="Schwitalla J."/>
            <person name="Martin K."/>
            <person name="De Beer W."/>
            <person name="Kaster A.-K."/>
            <person name="Vollmers J."/>
            <person name="Poulsen M."/>
            <person name="Beemelmanns C."/>
        </authorList>
    </citation>
    <scope>NUCLEOTIDE SEQUENCE [LARGE SCALE GENOMIC DNA]</scope>
    <source>
        <strain evidence="3 4">RB56</strain>
    </source>
</reference>
<dbReference type="PANTHER" id="PTHR30289:SF1">
    <property type="entry name" value="PEBP (PHOSPHATIDYLETHANOLAMINE-BINDING PROTEIN) FAMILY PROTEIN"/>
    <property type="match status" value="1"/>
</dbReference>
<dbReference type="EMBL" id="WEGI01000004">
    <property type="protein sequence ID" value="MQY26627.1"/>
    <property type="molecule type" value="Genomic_DNA"/>
</dbReference>
<protein>
    <recommendedName>
        <fullName evidence="5">YbhB/YbcL family Raf kinase inhibitor-like protein</fullName>
    </recommendedName>
</protein>
<name>A0A7K0DLU9_9NOCA</name>
<organism evidence="3 4">
    <name type="scientific">Nocardia aurantia</name>
    <dbReference type="NCBI Taxonomy" id="2585199"/>
    <lineage>
        <taxon>Bacteria</taxon>
        <taxon>Bacillati</taxon>
        <taxon>Actinomycetota</taxon>
        <taxon>Actinomycetes</taxon>
        <taxon>Mycobacteriales</taxon>
        <taxon>Nocardiaceae</taxon>
        <taxon>Nocardia</taxon>
    </lineage>
</organism>
<dbReference type="RefSeq" id="WP_319942829.1">
    <property type="nucleotide sequence ID" value="NZ_WEGI01000004.1"/>
</dbReference>
<sequence length="213" mass="21168">MRNPAPVTAVIATAVVAFTAAACDDSGVPAAAPTGTATTPAAATTPGDHVRSGIPSGAVTFRVDSPDVRDGQSFPADEFAGSFGCTGAGHVPRLQWSGAPATTRSFAVTMFDPDAPTGSGFWHWLAWDIPAAAGSAPDSVATAAVSGTNDAGSVGYQGPCPPAGDPAHRYRISVLALDVPTLGLPAATPPALAAFSMYGHIVGAGRLTVTAAR</sequence>
<dbReference type="Proteomes" id="UP000431401">
    <property type="component" value="Unassembled WGS sequence"/>
</dbReference>
<dbReference type="NCBIfam" id="TIGR00481">
    <property type="entry name" value="YbhB/YbcL family Raf kinase inhibitor-like protein"/>
    <property type="match status" value="1"/>
</dbReference>
<dbReference type="Gene3D" id="3.90.280.10">
    <property type="entry name" value="PEBP-like"/>
    <property type="match status" value="1"/>
</dbReference>